<keyword evidence="3" id="KW-1185">Reference proteome</keyword>
<feature type="transmembrane region" description="Helical" evidence="1">
    <location>
        <begin position="184"/>
        <end position="204"/>
    </location>
</feature>
<dbReference type="PANTHER" id="PTHR30282:SF0">
    <property type="entry name" value="P-AMINOBENZOYL-GLUTAMATE TRANSPORT PROTEIN"/>
    <property type="match status" value="1"/>
</dbReference>
<feature type="transmembrane region" description="Helical" evidence="1">
    <location>
        <begin position="265"/>
        <end position="284"/>
    </location>
</feature>
<keyword evidence="1" id="KW-0472">Membrane</keyword>
<dbReference type="GO" id="GO:1902604">
    <property type="term" value="P:p-aminobenzoyl-glutamate transmembrane transport"/>
    <property type="evidence" value="ECO:0007669"/>
    <property type="project" value="InterPro"/>
</dbReference>
<dbReference type="Pfam" id="PF03806">
    <property type="entry name" value="ABG_transport"/>
    <property type="match status" value="1"/>
</dbReference>
<sequence>MTKTMNEKPKKKIIERFLDGVEKAGNKLPDPVTLFVIMAFLILGLSWIMAKFNVSAVKPGTDESIAVINLLNQEGLIRILGEMQSNFTSFPPLGMVIVSMLGIGLAEQTGLIAALMKKSVMSAPQKLIIPFLILTGLVGNVAADAAFIVLPPIAALIFMSIGRNPLVGLVVTYAAIAGGFSANLLISSLDVLLLGITESAAHLVDPEYTGRATMNYYFLIASTFVLVGLGTFVAHKFTIPRFGEFNGELEKLEPITPIENKGLKWAGIVTAIYVIILLITVVPSNGILRDPETGGFLSSPFMTGIVPIMLFFFLLPALAYGIVTKNIKSDKDVAEKMFKSVADMASFIVLAFVAAQMIAYFGWSNIGPILAIKGAEVLQAMDFTGLPMIIGFIVICASINMLIASASAKWALLAPIFVPMFMYLDYSPALTQAVYRVGDSITNPITPMLAYFAILLAFAKKYDKNIGIGTLISALLPYSVIFAIGWILLFSIWFLLGLPLGPGDSIYLK</sequence>
<feature type="transmembrane region" description="Helical" evidence="1">
    <location>
        <begin position="32"/>
        <end position="50"/>
    </location>
</feature>
<protein>
    <recommendedName>
        <fullName evidence="4">Aminobenzoyl-glutamate transport protein</fullName>
    </recommendedName>
</protein>
<feature type="transmembrane region" description="Helical" evidence="1">
    <location>
        <begin position="93"/>
        <end position="115"/>
    </location>
</feature>
<feature type="transmembrane region" description="Helical" evidence="1">
    <location>
        <begin position="344"/>
        <end position="363"/>
    </location>
</feature>
<dbReference type="Proteomes" id="UP000019062">
    <property type="component" value="Unassembled WGS sequence"/>
</dbReference>
<evidence type="ECO:0008006" key="4">
    <source>
        <dbReference type="Google" id="ProtNLM"/>
    </source>
</evidence>
<gene>
    <name evidence="2" type="ORF">C176_20874</name>
</gene>
<feature type="transmembrane region" description="Helical" evidence="1">
    <location>
        <begin position="383"/>
        <end position="403"/>
    </location>
</feature>
<evidence type="ECO:0000313" key="3">
    <source>
        <dbReference type="Proteomes" id="UP000019062"/>
    </source>
</evidence>
<dbReference type="RefSeq" id="WP_235175778.1">
    <property type="nucleotide sequence ID" value="NZ_ASQA01000042.1"/>
</dbReference>
<dbReference type="EMBL" id="ASQA01000042">
    <property type="protein sequence ID" value="ETT81199.1"/>
    <property type="molecule type" value="Genomic_DNA"/>
</dbReference>
<accession>W4ELS1</accession>
<feature type="transmembrane region" description="Helical" evidence="1">
    <location>
        <begin position="127"/>
        <end position="150"/>
    </location>
</feature>
<feature type="transmembrane region" description="Helical" evidence="1">
    <location>
        <begin position="304"/>
        <end position="323"/>
    </location>
</feature>
<evidence type="ECO:0000256" key="1">
    <source>
        <dbReference type="SAM" id="Phobius"/>
    </source>
</evidence>
<dbReference type="GO" id="GO:0015558">
    <property type="term" value="F:secondary active p-aminobenzoyl-glutamate transmembrane transporter activity"/>
    <property type="evidence" value="ECO:0007669"/>
    <property type="project" value="InterPro"/>
</dbReference>
<feature type="transmembrane region" description="Helical" evidence="1">
    <location>
        <begin position="441"/>
        <end position="459"/>
    </location>
</feature>
<dbReference type="InterPro" id="IPR004697">
    <property type="entry name" value="AbgT"/>
</dbReference>
<proteinExistence type="predicted"/>
<comment type="caution">
    <text evidence="2">The sequence shown here is derived from an EMBL/GenBank/DDBJ whole genome shotgun (WGS) entry which is preliminary data.</text>
</comment>
<feature type="transmembrane region" description="Helical" evidence="1">
    <location>
        <begin position="156"/>
        <end position="177"/>
    </location>
</feature>
<keyword evidence="1" id="KW-0812">Transmembrane</keyword>
<name>W4ELS1_9BACL</name>
<dbReference type="eggNOG" id="COG2978">
    <property type="taxonomic scope" value="Bacteria"/>
</dbReference>
<organism evidence="2 3">
    <name type="scientific">Viridibacillus arenosi FSL R5-213</name>
    <dbReference type="NCBI Taxonomy" id="1227360"/>
    <lineage>
        <taxon>Bacteria</taxon>
        <taxon>Bacillati</taxon>
        <taxon>Bacillota</taxon>
        <taxon>Bacilli</taxon>
        <taxon>Bacillales</taxon>
        <taxon>Caryophanaceae</taxon>
        <taxon>Viridibacillus</taxon>
    </lineage>
</organism>
<dbReference type="AlphaFoldDB" id="W4ELS1"/>
<feature type="transmembrane region" description="Helical" evidence="1">
    <location>
        <begin position="471"/>
        <end position="496"/>
    </location>
</feature>
<reference evidence="2 3" key="1">
    <citation type="journal article" date="2014" name="BMC Genomics">
        <title>Genomic comparison of sporeforming bacilli isolated from milk.</title>
        <authorList>
            <person name="Moreno Switt A.I."/>
            <person name="Andrus A.D."/>
            <person name="Ranieri M.L."/>
            <person name="Orsi R.H."/>
            <person name="Ivy R."/>
            <person name="den Bakker H.C."/>
            <person name="Martin N.H."/>
            <person name="Wiedmann M."/>
            <person name="Boor K.J."/>
        </authorList>
    </citation>
    <scope>NUCLEOTIDE SEQUENCE [LARGE SCALE GENOMIC DNA]</scope>
    <source>
        <strain evidence="2 3">FSL R5-213</strain>
    </source>
</reference>
<dbReference type="PATRIC" id="fig|1227360.4.peg.4248"/>
<evidence type="ECO:0000313" key="2">
    <source>
        <dbReference type="EMBL" id="ETT81199.1"/>
    </source>
</evidence>
<feature type="transmembrane region" description="Helical" evidence="1">
    <location>
        <begin position="216"/>
        <end position="234"/>
    </location>
</feature>
<feature type="transmembrane region" description="Helical" evidence="1">
    <location>
        <begin position="410"/>
        <end position="429"/>
    </location>
</feature>
<keyword evidence="1" id="KW-1133">Transmembrane helix</keyword>
<dbReference type="PANTHER" id="PTHR30282">
    <property type="entry name" value="P-AMINOBENZOYL GLUTAMATE TRANSPORTER"/>
    <property type="match status" value="1"/>
</dbReference>